<evidence type="ECO:0000256" key="15">
    <source>
        <dbReference type="ARBA" id="ARBA00023136"/>
    </source>
</evidence>
<gene>
    <name evidence="22" type="ORF">RDB_LOCUS87186</name>
</gene>
<name>A0A8H3CDB3_9AGAM</name>
<feature type="signal peptide" evidence="20">
    <location>
        <begin position="1"/>
        <end position="18"/>
    </location>
</feature>
<feature type="domain" description="Fungal lipase-type" evidence="21">
    <location>
        <begin position="245"/>
        <end position="273"/>
    </location>
</feature>
<comment type="similarity">
    <text evidence="4">Belongs to the AB hydrolase superfamily. Lipase family.</text>
</comment>
<dbReference type="InterPro" id="IPR050805">
    <property type="entry name" value="ATG15_Lipase"/>
</dbReference>
<evidence type="ECO:0000256" key="5">
    <source>
        <dbReference type="ARBA" id="ARBA00011137"/>
    </source>
</evidence>
<dbReference type="PANTHER" id="PTHR47175">
    <property type="entry name" value="LIPASE ATG15-RELATED"/>
    <property type="match status" value="1"/>
</dbReference>
<evidence type="ECO:0000259" key="21">
    <source>
        <dbReference type="Pfam" id="PF01764"/>
    </source>
</evidence>
<evidence type="ECO:0000256" key="14">
    <source>
        <dbReference type="ARBA" id="ARBA00023098"/>
    </source>
</evidence>
<keyword evidence="20" id="KW-0732">Signal</keyword>
<dbReference type="GO" id="GO:0006660">
    <property type="term" value="P:phosphatidylserine catabolic process"/>
    <property type="evidence" value="ECO:0007669"/>
    <property type="project" value="TreeGrafter"/>
</dbReference>
<dbReference type="GO" id="GO:0034727">
    <property type="term" value="P:piecemeal microautophagy of the nucleus"/>
    <property type="evidence" value="ECO:0007669"/>
    <property type="project" value="TreeGrafter"/>
</dbReference>
<dbReference type="Pfam" id="PF01764">
    <property type="entry name" value="Lipase_3"/>
    <property type="match status" value="1"/>
</dbReference>
<dbReference type="CDD" id="cd00519">
    <property type="entry name" value="Lipase_3"/>
    <property type="match status" value="1"/>
</dbReference>
<dbReference type="InterPro" id="IPR029058">
    <property type="entry name" value="AB_hydrolase_fold"/>
</dbReference>
<comment type="subcellular location">
    <subcellularLocation>
        <location evidence="3">Endosome</location>
        <location evidence="3">Multivesicular body membrane</location>
        <topology evidence="3">Single-pass type II membrane protein</topology>
    </subcellularLocation>
    <subcellularLocation>
        <location evidence="2">Prevacuolar compartment membrane</location>
        <topology evidence="2">Single-pass type II membrane protein</topology>
    </subcellularLocation>
</comment>
<dbReference type="SUPFAM" id="SSF53474">
    <property type="entry name" value="alpha/beta-Hydrolases"/>
    <property type="match status" value="1"/>
</dbReference>
<dbReference type="GO" id="GO:0004620">
    <property type="term" value="F:phospholipase activity"/>
    <property type="evidence" value="ECO:0007669"/>
    <property type="project" value="TreeGrafter"/>
</dbReference>
<keyword evidence="14" id="KW-0443">Lipid metabolism</keyword>
<comment type="catalytic activity">
    <reaction evidence="1">
        <text>a triacylglycerol + H2O = a diacylglycerol + a fatty acid + H(+)</text>
        <dbReference type="Rhea" id="RHEA:12044"/>
        <dbReference type="ChEBI" id="CHEBI:15377"/>
        <dbReference type="ChEBI" id="CHEBI:15378"/>
        <dbReference type="ChEBI" id="CHEBI:17855"/>
        <dbReference type="ChEBI" id="CHEBI:18035"/>
        <dbReference type="ChEBI" id="CHEBI:28868"/>
        <dbReference type="EC" id="3.1.1.3"/>
    </reaction>
</comment>
<evidence type="ECO:0000313" key="22">
    <source>
        <dbReference type="EMBL" id="CAE6479988.1"/>
    </source>
</evidence>
<evidence type="ECO:0000256" key="10">
    <source>
        <dbReference type="ARBA" id="ARBA00022963"/>
    </source>
</evidence>
<keyword evidence="7" id="KW-0812">Transmembrane</keyword>
<dbReference type="GO" id="GO:0004806">
    <property type="term" value="F:triacylglycerol lipase activity"/>
    <property type="evidence" value="ECO:0007669"/>
    <property type="project" value="UniProtKB-EC"/>
</dbReference>
<accession>A0A8H3CDB3</accession>
<evidence type="ECO:0000256" key="4">
    <source>
        <dbReference type="ARBA" id="ARBA00010701"/>
    </source>
</evidence>
<dbReference type="Gene3D" id="3.40.50.1820">
    <property type="entry name" value="alpha/beta hydrolase"/>
    <property type="match status" value="1"/>
</dbReference>
<evidence type="ECO:0000256" key="20">
    <source>
        <dbReference type="SAM" id="SignalP"/>
    </source>
</evidence>
<organism evidence="22 23">
    <name type="scientific">Rhizoctonia solani</name>
    <dbReference type="NCBI Taxonomy" id="456999"/>
    <lineage>
        <taxon>Eukaryota</taxon>
        <taxon>Fungi</taxon>
        <taxon>Dikarya</taxon>
        <taxon>Basidiomycota</taxon>
        <taxon>Agaricomycotina</taxon>
        <taxon>Agaricomycetes</taxon>
        <taxon>Cantharellales</taxon>
        <taxon>Ceratobasidiaceae</taxon>
        <taxon>Rhizoctonia</taxon>
    </lineage>
</organism>
<dbReference type="GO" id="GO:0005775">
    <property type="term" value="C:vacuolar lumen"/>
    <property type="evidence" value="ECO:0007669"/>
    <property type="project" value="TreeGrafter"/>
</dbReference>
<proteinExistence type="inferred from homology"/>
<dbReference type="EMBL" id="CAJMXA010002373">
    <property type="protein sequence ID" value="CAE6479988.1"/>
    <property type="molecule type" value="Genomic_DNA"/>
</dbReference>
<comment type="subunit">
    <text evidence="5">Binds to both phosphatidylinositol (PI) and phosphatidylinositol 3,5-bisphosphate (PIP2).</text>
</comment>
<keyword evidence="15" id="KW-0472">Membrane</keyword>
<dbReference type="EC" id="3.1.1.3" evidence="6"/>
<dbReference type="AlphaFoldDB" id="A0A8H3CDB3"/>
<evidence type="ECO:0000256" key="11">
    <source>
        <dbReference type="ARBA" id="ARBA00022968"/>
    </source>
</evidence>
<comment type="caution">
    <text evidence="22">The sequence shown here is derived from an EMBL/GenBank/DDBJ whole genome shotgun (WGS) entry which is preliminary data.</text>
</comment>
<comment type="function">
    <text evidence="17">Lipase which is essential for lysis of subvacuolar cytoplasm to vacuole targeted bodies and intravacuolar autophagic bodies. Involved in the lysis of intravacuolar multivesicular body (MVB) vesicles. The intravacuolar membrane disintegration by ATG15 is critical to life span extension.</text>
</comment>
<evidence type="ECO:0000313" key="23">
    <source>
        <dbReference type="Proteomes" id="UP000663853"/>
    </source>
</evidence>
<evidence type="ECO:0000256" key="9">
    <source>
        <dbReference type="ARBA" id="ARBA00022801"/>
    </source>
</evidence>
<reference evidence="22" key="1">
    <citation type="submission" date="2021-01" db="EMBL/GenBank/DDBJ databases">
        <authorList>
            <person name="Kaushik A."/>
        </authorList>
    </citation>
    <scope>NUCLEOTIDE SEQUENCE</scope>
    <source>
        <strain evidence="22">AG6-10EEA</strain>
    </source>
</reference>
<dbReference type="GO" id="GO:0032585">
    <property type="term" value="C:multivesicular body membrane"/>
    <property type="evidence" value="ECO:0007669"/>
    <property type="project" value="UniProtKB-SubCell"/>
</dbReference>
<keyword evidence="11" id="KW-0735">Signal-anchor</keyword>
<keyword evidence="12" id="KW-1133">Transmembrane helix</keyword>
<protein>
    <recommendedName>
        <fullName evidence="6">triacylglycerol lipase</fullName>
        <ecNumber evidence="6">3.1.1.3</ecNumber>
    </recommendedName>
    <alternativeName>
        <fullName evidence="18">Autophagy-related protein 15</fullName>
    </alternativeName>
</protein>
<evidence type="ECO:0000256" key="3">
    <source>
        <dbReference type="ARBA" id="ARBA00004343"/>
    </source>
</evidence>
<feature type="region of interest" description="Disordered" evidence="19">
    <location>
        <begin position="382"/>
        <end position="413"/>
    </location>
</feature>
<evidence type="ECO:0000256" key="6">
    <source>
        <dbReference type="ARBA" id="ARBA00013279"/>
    </source>
</evidence>
<evidence type="ECO:0000256" key="19">
    <source>
        <dbReference type="SAM" id="MobiDB-lite"/>
    </source>
</evidence>
<evidence type="ECO:0000256" key="13">
    <source>
        <dbReference type="ARBA" id="ARBA00023006"/>
    </source>
</evidence>
<evidence type="ECO:0000256" key="2">
    <source>
        <dbReference type="ARBA" id="ARBA00004270"/>
    </source>
</evidence>
<feature type="compositionally biased region" description="Low complexity" evidence="19">
    <location>
        <begin position="387"/>
        <end position="397"/>
    </location>
</feature>
<dbReference type="PANTHER" id="PTHR47175:SF2">
    <property type="entry name" value="LIPASE ATG15-RELATED"/>
    <property type="match status" value="1"/>
</dbReference>
<keyword evidence="10" id="KW-0442">Lipid degradation</keyword>
<keyword evidence="9" id="KW-0378">Hydrolase</keyword>
<keyword evidence="8" id="KW-0967">Endosome</keyword>
<evidence type="ECO:0000256" key="17">
    <source>
        <dbReference type="ARBA" id="ARBA00024663"/>
    </source>
</evidence>
<evidence type="ECO:0000256" key="8">
    <source>
        <dbReference type="ARBA" id="ARBA00022753"/>
    </source>
</evidence>
<dbReference type="Proteomes" id="UP000663853">
    <property type="component" value="Unassembled WGS sequence"/>
</dbReference>
<dbReference type="GO" id="GO:0034496">
    <property type="term" value="P:multivesicular body membrane disassembly"/>
    <property type="evidence" value="ECO:0007669"/>
    <property type="project" value="TreeGrafter"/>
</dbReference>
<evidence type="ECO:0000256" key="12">
    <source>
        <dbReference type="ARBA" id="ARBA00022989"/>
    </source>
</evidence>
<evidence type="ECO:0000256" key="1">
    <source>
        <dbReference type="ARBA" id="ARBA00001024"/>
    </source>
</evidence>
<keyword evidence="16" id="KW-0325">Glycoprotein</keyword>
<keyword evidence="13" id="KW-0072">Autophagy</keyword>
<evidence type="ECO:0000256" key="7">
    <source>
        <dbReference type="ARBA" id="ARBA00022692"/>
    </source>
</evidence>
<evidence type="ECO:0000256" key="18">
    <source>
        <dbReference type="ARBA" id="ARBA00029828"/>
    </source>
</evidence>
<dbReference type="InterPro" id="IPR002921">
    <property type="entry name" value="Fungal_lipase-type"/>
</dbReference>
<dbReference type="GO" id="GO:0046461">
    <property type="term" value="P:neutral lipid catabolic process"/>
    <property type="evidence" value="ECO:0007669"/>
    <property type="project" value="TreeGrafter"/>
</dbReference>
<evidence type="ECO:0000256" key="16">
    <source>
        <dbReference type="ARBA" id="ARBA00023180"/>
    </source>
</evidence>
<sequence>MYLSWILLILPYSPSLLALEFSLRHVHHAHPDTGQILWANVDANDLVTSEDRNTHSVETRALIIQKPVSFNEWKEWRVRRLRTPGPLRASDAQTLNWKSHKAIGPATDKRETLLALAKMTNNVYYKDSATVGWYDLGGNWTSDHSIGYDPATSGFRGHVFLSSDNKTAVLSIKGTSVPVVGGGPTVAKDKLNDNLLASCCCARVGWTWSPVCGCFRGGGRCDQGCVEESLVEESLYYNFGINLYNNLTYMYPEAQLWVIGHSLGGNLASLIGATFGAPVVAFEAPGERLAAQRLHLPSSPEVLHITHVYHTADPIPMGACTGSTSLCYRAGYALETRCHLGTTIIYDTLGVLNWSSSVRTHPILTIVEQILDEDWSTKVQRSRNLRSPSPWSSSGSESDGEDKVVEVPNPTPENDCMECFNWEYGDFPEET</sequence>
<feature type="chain" id="PRO_5034415504" description="triacylglycerol lipase" evidence="20">
    <location>
        <begin position="19"/>
        <end position="431"/>
    </location>
</feature>